<evidence type="ECO:0000256" key="1">
    <source>
        <dbReference type="SAM" id="MobiDB-lite"/>
    </source>
</evidence>
<keyword evidence="3" id="KW-1185">Reference proteome</keyword>
<dbReference type="Gene3D" id="1.25.40.10">
    <property type="entry name" value="Tetratricopeptide repeat domain"/>
    <property type="match status" value="1"/>
</dbReference>
<accession>A0ABR1X9C3</accession>
<dbReference type="EMBL" id="JAQQWN010000003">
    <property type="protein sequence ID" value="KAK8092056.1"/>
    <property type="molecule type" value="Genomic_DNA"/>
</dbReference>
<comment type="caution">
    <text evidence="2">The sequence shown here is derived from an EMBL/GenBank/DDBJ whole genome shotgun (WGS) entry which is preliminary data.</text>
</comment>
<protein>
    <submittedName>
        <fullName evidence="2">Uncharacterized protein</fullName>
    </submittedName>
</protein>
<dbReference type="InterPro" id="IPR011990">
    <property type="entry name" value="TPR-like_helical_dom_sf"/>
</dbReference>
<name>A0ABR1X9C3_9PEZI</name>
<gene>
    <name evidence="2" type="ORF">PG997_002417</name>
</gene>
<organism evidence="2 3">
    <name type="scientific">Apiospora hydei</name>
    <dbReference type="NCBI Taxonomy" id="1337664"/>
    <lineage>
        <taxon>Eukaryota</taxon>
        <taxon>Fungi</taxon>
        <taxon>Dikarya</taxon>
        <taxon>Ascomycota</taxon>
        <taxon>Pezizomycotina</taxon>
        <taxon>Sordariomycetes</taxon>
        <taxon>Xylariomycetidae</taxon>
        <taxon>Amphisphaeriales</taxon>
        <taxon>Apiosporaceae</taxon>
        <taxon>Apiospora</taxon>
    </lineage>
</organism>
<proteinExistence type="predicted"/>
<dbReference type="SUPFAM" id="SSF48452">
    <property type="entry name" value="TPR-like"/>
    <property type="match status" value="1"/>
</dbReference>
<dbReference type="GeneID" id="92039792"/>
<sequence>MSSPRKLSWDHNTHTPPPCRIIMPPRQDNSRRIAVPRLKTANFDDPQFTLWDIPPHAVLDAMLAHPATPAYLSGMTNVQCYDLLREYATLTLTLADPARDFRQVFQTMLEHRRPEAEAAGRPDQTRALHATLHSIAAMLLQGPPGRVSHLALHIMHALVKLDYPPSVMTLTRIALTSRKLDQPQFAPAVERFERLVKSLAAYRPSAAKTAKKGKSGSETDTAVGTKPDEEDAEFRPTQAARGRYREALNYFEAALGGSPTKLSASSPRFGWQILCLEEMGHCYAKLGDTAKAHAAWKFAAEELDDKDCMALYAVHALQPDDPARERLLLKAAVSDSKLAVHEMKKIYHEKVEKQMKTHTKGKKGKGEGRSGISCSRK</sequence>
<evidence type="ECO:0000313" key="3">
    <source>
        <dbReference type="Proteomes" id="UP001433268"/>
    </source>
</evidence>
<feature type="region of interest" description="Disordered" evidence="1">
    <location>
        <begin position="350"/>
        <end position="377"/>
    </location>
</feature>
<feature type="region of interest" description="Disordered" evidence="1">
    <location>
        <begin position="207"/>
        <end position="236"/>
    </location>
</feature>
<reference evidence="2 3" key="1">
    <citation type="submission" date="2023-01" db="EMBL/GenBank/DDBJ databases">
        <title>Analysis of 21 Apiospora genomes using comparative genomics revels a genus with tremendous synthesis potential of carbohydrate active enzymes and secondary metabolites.</title>
        <authorList>
            <person name="Sorensen T."/>
        </authorList>
    </citation>
    <scope>NUCLEOTIDE SEQUENCE [LARGE SCALE GENOMIC DNA]</scope>
    <source>
        <strain evidence="2 3">CBS 114990</strain>
    </source>
</reference>
<evidence type="ECO:0000313" key="2">
    <source>
        <dbReference type="EMBL" id="KAK8092056.1"/>
    </source>
</evidence>
<dbReference type="Proteomes" id="UP001433268">
    <property type="component" value="Unassembled WGS sequence"/>
</dbReference>
<dbReference type="RefSeq" id="XP_066674028.1">
    <property type="nucleotide sequence ID" value="XM_066806732.1"/>
</dbReference>